<gene>
    <name evidence="4" type="ORF">HR08_05300</name>
</gene>
<protein>
    <submittedName>
        <fullName evidence="4">Peptidase C25</fullName>
    </submittedName>
</protein>
<dbReference type="RefSeq" id="WP_039420922.1">
    <property type="nucleotide sequence ID" value="NZ_JRAI01000049.1"/>
</dbReference>
<reference evidence="4 5" key="1">
    <citation type="submission" date="2014-08" db="EMBL/GenBank/DDBJ databases">
        <title>Porphyromonas gulae strain:COT-052_OH1451 Genome sequencing.</title>
        <authorList>
            <person name="Wallis C."/>
            <person name="Deusch O."/>
            <person name="O'Flynn C."/>
            <person name="Davis I."/>
            <person name="Jospin G."/>
            <person name="Darling A.E."/>
            <person name="Coil D.A."/>
            <person name="Alexiev A."/>
            <person name="Horsfall A."/>
            <person name="Kirkwood N."/>
            <person name="Harris S."/>
            <person name="Eisen J.A."/>
        </authorList>
    </citation>
    <scope>NUCLEOTIDE SEQUENCE [LARGE SCALE GENOMIC DNA]</scope>
    <source>
        <strain evidence="5">COT-052 OH1451</strain>
    </source>
</reference>
<evidence type="ECO:0000256" key="1">
    <source>
        <dbReference type="ARBA" id="ARBA00022729"/>
    </source>
</evidence>
<dbReference type="CDD" id="cd02258">
    <property type="entry name" value="Peptidase_C25_N"/>
    <property type="match status" value="1"/>
</dbReference>
<feature type="domain" description="Gingipain" evidence="3">
    <location>
        <begin position="409"/>
        <end position="787"/>
    </location>
</feature>
<feature type="signal peptide" evidence="2">
    <location>
        <begin position="1"/>
        <end position="23"/>
    </location>
</feature>
<evidence type="ECO:0000313" key="4">
    <source>
        <dbReference type="EMBL" id="KGN85702.1"/>
    </source>
</evidence>
<dbReference type="InterPro" id="IPR029031">
    <property type="entry name" value="Gingipain_N_sf"/>
</dbReference>
<dbReference type="Gene3D" id="3.40.50.10390">
    <property type="entry name" value="Gingipain r, domain 1"/>
    <property type="match status" value="1"/>
</dbReference>
<dbReference type="SUPFAM" id="SSF52129">
    <property type="entry name" value="Caspase-like"/>
    <property type="match status" value="1"/>
</dbReference>
<dbReference type="AlphaFoldDB" id="A0A0A2F6M9"/>
<accession>A0A0A2F6M9</accession>
<feature type="chain" id="PRO_5001998867" evidence="2">
    <location>
        <begin position="24"/>
        <end position="1158"/>
    </location>
</feature>
<sequence length="1158" mass="128211">MKRILPIVAFLSLFLALALPAVAQRAVGKTADRSLMASGHWVKIRVDASGVYRLTDEQLRANGFSDPSKVGVFGYGGGVLPEDLSRITTDDLPPVPVLRQGDALYFYAVGPVTWFYNPAKTTMEHTVNTYSTHGYYFLSDAAGAPLQMSQYTGGGASAEALIDYYDELMLHEQELYSPKESGRDLYGESFSAVNTRTVKFPLRGNTRSSAELGTVFSYIAKARSAGGGREMSLSANGILIFSDPFSMTSNEVANSYLAGKKRRLYHSTPMNSLANELRLDVNYSMTGDAVNLDFIEVATQNDLRYDGAPMHIRRFSNLPVLGGESCRFVVSEVPESLVVLHANSSLTASLVPVKTVGDRTIEFVAPPKDQDRRTINTFYAVDLSQASAPEILGAVPNQNLHGEEIPDLIIVSTQALLPEADRLAAYRREKGGLKVLVVLQEQVFNEFSGGTPDATAYRLFAKMFYDRWKTNAPVGETFPMQMLLFGDGTHDNRKVSVAWQKPYLQQTEFLLTFQAVNSTNVSSYVTDDYFGLLDDQPASVNIGWRNYNMAVGRFPVRTPAEARIAVDKTIRYEEDRESGAWRIRTCFAADNGDRHATETSRLIDTVKRYAPAIMPVRAFQDVYPHVIENGLHSIPGAKKKMLETLQSGIILLNYTGHGGPAGWSDEHLLTLNDIHNFNYKHMPIWITATCDFANYDSQTTSAGEEVFLHEKSGTPIMFSTTRVVYNTQNEKINGFMLRRMFEKAKDGRYRTMGEIIRSAKQGMLSTVFPDSINQLSFFLMGDPSVRMNLPTHKVYLTAINGQVPGGENGTIVLKSLERVALKGKVTDEQGTFDETFSGKVFLTVFDGRKKMTALEEEGNDHSLVYYDYPNVMYAGIAEVKNGVFETSFIVPKDVNYSEHEGRINLYAYNESTKTEAMGVDFSIRVQPGIPDEVTEDNTPPEIISCFLNDSTFRSGDEVNPTPLFMAEVFDLNGINITGSGVGHDITLCIDGRADLTYNLNAYFTSSATDAGVGTILFMIPALAEGDHTARLTVWDIFNNAAHHDFSFRVVDGIAPDVADVILFPNPVRESATFRIFHNRPGSDLNVAVEIYDFTGRLVNTLPVKTYSSSYGEPIEIKWDLTSKYGVKIGNGFYLYRCVVNSPGGQTASMAKKMIVVGQ</sequence>
<comment type="caution">
    <text evidence="4">The sequence shown here is derived from an EMBL/GenBank/DDBJ whole genome shotgun (WGS) entry which is preliminary data.</text>
</comment>
<dbReference type="InterPro" id="IPR029030">
    <property type="entry name" value="Caspase-like_dom_sf"/>
</dbReference>
<dbReference type="OrthoDB" id="9809780at2"/>
<dbReference type="GO" id="GO:0006508">
    <property type="term" value="P:proteolysis"/>
    <property type="evidence" value="ECO:0007669"/>
    <property type="project" value="InterPro"/>
</dbReference>
<dbReference type="NCBIfam" id="NF033707">
    <property type="entry name" value="T9SS_sortase"/>
    <property type="match status" value="1"/>
</dbReference>
<evidence type="ECO:0000259" key="3">
    <source>
        <dbReference type="Pfam" id="PF01364"/>
    </source>
</evidence>
<dbReference type="Proteomes" id="UP000030130">
    <property type="component" value="Unassembled WGS sequence"/>
</dbReference>
<dbReference type="GO" id="GO:0008234">
    <property type="term" value="F:cysteine-type peptidase activity"/>
    <property type="evidence" value="ECO:0007669"/>
    <property type="project" value="InterPro"/>
</dbReference>
<name>A0A0A2F6M9_9PORP</name>
<dbReference type="STRING" id="111105.HR09_09195"/>
<dbReference type="InterPro" id="IPR001769">
    <property type="entry name" value="Gingipain"/>
</dbReference>
<organism evidence="4 5">
    <name type="scientific">Porphyromonas gulae</name>
    <dbReference type="NCBI Taxonomy" id="111105"/>
    <lineage>
        <taxon>Bacteria</taxon>
        <taxon>Pseudomonadati</taxon>
        <taxon>Bacteroidota</taxon>
        <taxon>Bacteroidia</taxon>
        <taxon>Bacteroidales</taxon>
        <taxon>Porphyromonadaceae</taxon>
        <taxon>Porphyromonas</taxon>
    </lineage>
</organism>
<dbReference type="Gene3D" id="3.40.50.1460">
    <property type="match status" value="1"/>
</dbReference>
<keyword evidence="1 2" id="KW-0732">Signal</keyword>
<evidence type="ECO:0000256" key="2">
    <source>
        <dbReference type="SAM" id="SignalP"/>
    </source>
</evidence>
<proteinExistence type="predicted"/>
<dbReference type="Gene3D" id="2.60.40.4070">
    <property type="match status" value="1"/>
</dbReference>
<evidence type="ECO:0000313" key="5">
    <source>
        <dbReference type="Proteomes" id="UP000030130"/>
    </source>
</evidence>
<dbReference type="eggNOG" id="COG1572">
    <property type="taxonomic scope" value="Bacteria"/>
</dbReference>
<dbReference type="EMBL" id="JRAI01000049">
    <property type="protein sequence ID" value="KGN85702.1"/>
    <property type="molecule type" value="Genomic_DNA"/>
</dbReference>
<dbReference type="Pfam" id="PF01364">
    <property type="entry name" value="Peptidase_C25"/>
    <property type="match status" value="1"/>
</dbReference>